<reference evidence="2 6" key="1">
    <citation type="journal article" date="2018" name="Gigascience">
        <title>Genomes of trombidid mites reveal novel predicted allergens and laterally-transferred genes associated with secondary metabolism.</title>
        <authorList>
            <person name="Dong X."/>
            <person name="Chaisiri K."/>
            <person name="Xia D."/>
            <person name="Armstrong S.D."/>
            <person name="Fang Y."/>
            <person name="Donnelly M.J."/>
            <person name="Kadowaki T."/>
            <person name="McGarry J.W."/>
            <person name="Darby A.C."/>
            <person name="Makepeace B.L."/>
        </authorList>
    </citation>
    <scope>NUCLEOTIDE SEQUENCE [LARGE SCALE GENOMIC DNA]</scope>
    <source>
        <strain evidence="2">UoL-WK</strain>
    </source>
</reference>
<evidence type="ECO:0000313" key="5">
    <source>
        <dbReference type="EMBL" id="RWS04414.1"/>
    </source>
</evidence>
<dbReference type="SUPFAM" id="SSF50242">
    <property type="entry name" value="TIMP-like"/>
    <property type="match status" value="1"/>
</dbReference>
<dbReference type="AlphaFoldDB" id="A0A3S3NKJ7"/>
<protein>
    <recommendedName>
        <fullName evidence="7">NTR domain-containing protein</fullName>
    </recommendedName>
</protein>
<evidence type="ECO:0008006" key="7">
    <source>
        <dbReference type="Google" id="ProtNLM"/>
    </source>
</evidence>
<comment type="caution">
    <text evidence="2">The sequence shown here is derived from an EMBL/GenBank/DDBJ whole genome shotgun (WGS) entry which is preliminary data.</text>
</comment>
<evidence type="ECO:0000313" key="2">
    <source>
        <dbReference type="EMBL" id="RWS01215.1"/>
    </source>
</evidence>
<sequence length="130" mass="15189">MNNLRTKTKCCSCIAPEQKDLCKSDFAILAKVKGVQIVVRLNNEWRSLRRYEITILKALKMPLKTRRIINGKLNTNICNYMINWNELDEQRKRFFANFECEDAESVDSGESEIDHSNESDKDNFIPELDN</sequence>
<gene>
    <name evidence="5" type="ORF">B4U79_18366</name>
    <name evidence="4" type="ORF">B4U79_18537</name>
    <name evidence="3" type="ORF">B4U79_18554</name>
    <name evidence="2" type="ORF">B4U79_18585</name>
</gene>
<evidence type="ECO:0000313" key="6">
    <source>
        <dbReference type="Proteomes" id="UP000285301"/>
    </source>
</evidence>
<evidence type="ECO:0000313" key="3">
    <source>
        <dbReference type="EMBL" id="RWS01571.1"/>
    </source>
</evidence>
<feature type="compositionally biased region" description="Basic and acidic residues" evidence="1">
    <location>
        <begin position="112"/>
        <end position="124"/>
    </location>
</feature>
<proteinExistence type="predicted"/>
<organism evidence="2 6">
    <name type="scientific">Dinothrombium tinctorium</name>
    <dbReference type="NCBI Taxonomy" id="1965070"/>
    <lineage>
        <taxon>Eukaryota</taxon>
        <taxon>Metazoa</taxon>
        <taxon>Ecdysozoa</taxon>
        <taxon>Arthropoda</taxon>
        <taxon>Chelicerata</taxon>
        <taxon>Arachnida</taxon>
        <taxon>Acari</taxon>
        <taxon>Acariformes</taxon>
        <taxon>Trombidiformes</taxon>
        <taxon>Prostigmata</taxon>
        <taxon>Anystina</taxon>
        <taxon>Parasitengona</taxon>
        <taxon>Trombidioidea</taxon>
        <taxon>Trombidiidae</taxon>
        <taxon>Dinothrombium</taxon>
    </lineage>
</organism>
<dbReference type="EMBL" id="NCKU01009618">
    <property type="protein sequence ID" value="RWS01215.1"/>
    <property type="molecule type" value="Genomic_DNA"/>
</dbReference>
<name>A0A3S3NKJ7_9ACAR</name>
<evidence type="ECO:0000256" key="1">
    <source>
        <dbReference type="SAM" id="MobiDB-lite"/>
    </source>
</evidence>
<dbReference type="EMBL" id="NCKU01005564">
    <property type="protein sequence ID" value="RWS04414.1"/>
    <property type="molecule type" value="Genomic_DNA"/>
</dbReference>
<keyword evidence="6" id="KW-1185">Reference proteome</keyword>
<dbReference type="Proteomes" id="UP000285301">
    <property type="component" value="Unassembled WGS sequence"/>
</dbReference>
<evidence type="ECO:0000313" key="4">
    <source>
        <dbReference type="EMBL" id="RWS01761.1"/>
    </source>
</evidence>
<accession>A0A3S3NKJ7</accession>
<dbReference type="EMBL" id="NCKU01008666">
    <property type="protein sequence ID" value="RWS01761.1"/>
    <property type="molecule type" value="Genomic_DNA"/>
</dbReference>
<reference evidence="2" key="2">
    <citation type="submission" date="2018-11" db="EMBL/GenBank/DDBJ databases">
        <title>Trombidioid mite genomics.</title>
        <authorList>
            <person name="Dong X."/>
        </authorList>
    </citation>
    <scope>NUCLEOTIDE SEQUENCE</scope>
    <source>
        <strain evidence="2">UoL-WK</strain>
    </source>
</reference>
<dbReference type="InterPro" id="IPR008993">
    <property type="entry name" value="TIMP-like_OB-fold"/>
</dbReference>
<dbReference type="EMBL" id="NCKU01008951">
    <property type="protein sequence ID" value="RWS01571.1"/>
    <property type="molecule type" value="Genomic_DNA"/>
</dbReference>
<feature type="region of interest" description="Disordered" evidence="1">
    <location>
        <begin position="103"/>
        <end position="130"/>
    </location>
</feature>